<evidence type="ECO:0000313" key="3">
    <source>
        <dbReference type="Proteomes" id="UP000218209"/>
    </source>
</evidence>
<gene>
    <name evidence="2" type="ORF">BU14_2271s0001</name>
</gene>
<dbReference type="AlphaFoldDB" id="A0A1X6NJI7"/>
<name>A0A1X6NJI7_PORUM</name>
<evidence type="ECO:0000313" key="2">
    <source>
        <dbReference type="EMBL" id="OSX68767.1"/>
    </source>
</evidence>
<proteinExistence type="predicted"/>
<sequence>MHPTCVPFPLPRRDPAPWRGYATAPAVVVARDCSAAMPGRWRRGVGDGYERPPWRRTRPRADGAARTRLQRSARSAVTGRRGKGESVAATAGIVASPVTPAAAGRGSIIVSVPSATALTSTGRR</sequence>
<dbReference type="EMBL" id="KV920108">
    <property type="protein sequence ID" value="OSX68767.1"/>
    <property type="molecule type" value="Genomic_DNA"/>
</dbReference>
<dbReference type="Proteomes" id="UP000218209">
    <property type="component" value="Unassembled WGS sequence"/>
</dbReference>
<evidence type="ECO:0000256" key="1">
    <source>
        <dbReference type="SAM" id="MobiDB-lite"/>
    </source>
</evidence>
<reference evidence="2 3" key="1">
    <citation type="submission" date="2017-03" db="EMBL/GenBank/DDBJ databases">
        <title>WGS assembly of Porphyra umbilicalis.</title>
        <authorList>
            <person name="Brawley S.H."/>
            <person name="Blouin N.A."/>
            <person name="Ficko-Blean E."/>
            <person name="Wheeler G.L."/>
            <person name="Lohr M."/>
            <person name="Goodson H.V."/>
            <person name="Jenkins J.W."/>
            <person name="Blaby-Haas C.E."/>
            <person name="Helliwell K.E."/>
            <person name="Chan C."/>
            <person name="Marriage T."/>
            <person name="Bhattacharya D."/>
            <person name="Klein A.S."/>
            <person name="Badis Y."/>
            <person name="Brodie J."/>
            <person name="Cao Y."/>
            <person name="Collen J."/>
            <person name="Dittami S.M."/>
            <person name="Gachon C.M."/>
            <person name="Green B.R."/>
            <person name="Karpowicz S."/>
            <person name="Kim J.W."/>
            <person name="Kudahl U."/>
            <person name="Lin S."/>
            <person name="Michel G."/>
            <person name="Mittag M."/>
            <person name="Olson B.J."/>
            <person name="Pangilinan J."/>
            <person name="Peng Y."/>
            <person name="Qiu H."/>
            <person name="Shu S."/>
            <person name="Singer J.T."/>
            <person name="Smith A.G."/>
            <person name="Sprecher B.N."/>
            <person name="Wagner V."/>
            <person name="Wang W."/>
            <person name="Wang Z.-Y."/>
            <person name="Yan J."/>
            <person name="Yarish C."/>
            <person name="Zoeuner-Riek S."/>
            <person name="Zhuang Y."/>
            <person name="Zou Y."/>
            <person name="Lindquist E.A."/>
            <person name="Grimwood J."/>
            <person name="Barry K."/>
            <person name="Rokhsar D.S."/>
            <person name="Schmutz J."/>
            <person name="Stiller J.W."/>
            <person name="Grossman A.R."/>
            <person name="Prochnik S.E."/>
        </authorList>
    </citation>
    <scope>NUCLEOTIDE SEQUENCE [LARGE SCALE GENOMIC DNA]</scope>
    <source>
        <strain evidence="2">4086291</strain>
    </source>
</reference>
<feature type="region of interest" description="Disordered" evidence="1">
    <location>
        <begin position="40"/>
        <end position="86"/>
    </location>
</feature>
<organism evidence="2 3">
    <name type="scientific">Porphyra umbilicalis</name>
    <name type="common">Purple laver</name>
    <name type="synonym">Red alga</name>
    <dbReference type="NCBI Taxonomy" id="2786"/>
    <lineage>
        <taxon>Eukaryota</taxon>
        <taxon>Rhodophyta</taxon>
        <taxon>Bangiophyceae</taxon>
        <taxon>Bangiales</taxon>
        <taxon>Bangiaceae</taxon>
        <taxon>Porphyra</taxon>
    </lineage>
</organism>
<protein>
    <submittedName>
        <fullName evidence="2">Uncharacterized protein</fullName>
    </submittedName>
</protein>
<accession>A0A1X6NJI7</accession>
<feature type="compositionally biased region" description="Basic and acidic residues" evidence="1">
    <location>
        <begin position="44"/>
        <end position="65"/>
    </location>
</feature>
<keyword evidence="3" id="KW-1185">Reference proteome</keyword>